<dbReference type="InterPro" id="IPR034151">
    <property type="entry name" value="TOPRIM_DnaG_bac"/>
</dbReference>
<evidence type="ECO:0000256" key="6">
    <source>
        <dbReference type="ARBA" id="ARBA00022723"/>
    </source>
</evidence>
<dbReference type="SUPFAM" id="SSF117023">
    <property type="entry name" value="DNA primase DnaG, C-terminal domain"/>
    <property type="match status" value="1"/>
</dbReference>
<dbReference type="Pfam" id="PF08275">
    <property type="entry name" value="DNAG_N"/>
    <property type="match status" value="1"/>
</dbReference>
<dbReference type="HAMAP" id="MF_00974">
    <property type="entry name" value="DNA_primase_DnaG"/>
    <property type="match status" value="1"/>
</dbReference>
<keyword evidence="3 12" id="KW-0808">Transferase</keyword>
<feature type="region of interest" description="Disordered" evidence="15">
    <location>
        <begin position="93"/>
        <end position="114"/>
    </location>
</feature>
<dbReference type="GO" id="GO:0000428">
    <property type="term" value="C:DNA-directed RNA polymerase complex"/>
    <property type="evidence" value="ECO:0007669"/>
    <property type="project" value="UniProtKB-KW"/>
</dbReference>
<dbReference type="FunFam" id="3.90.580.10:FF:000001">
    <property type="entry name" value="DNA primase"/>
    <property type="match status" value="1"/>
</dbReference>
<dbReference type="GO" id="GO:0003677">
    <property type="term" value="F:DNA binding"/>
    <property type="evidence" value="ECO:0007669"/>
    <property type="project" value="UniProtKB-KW"/>
</dbReference>
<feature type="domain" description="Toprim" evidence="16">
    <location>
        <begin position="262"/>
        <end position="344"/>
    </location>
</feature>
<dbReference type="PIRSF" id="PIRSF002811">
    <property type="entry name" value="DnaG"/>
    <property type="match status" value="1"/>
</dbReference>
<protein>
    <recommendedName>
        <fullName evidence="12 13">DNA primase</fullName>
        <ecNumber evidence="12">2.7.7.101</ecNumber>
    </recommendedName>
</protein>
<dbReference type="InterPro" id="IPR006171">
    <property type="entry name" value="TOPRIM_dom"/>
</dbReference>
<dbReference type="GO" id="GO:0008270">
    <property type="term" value="F:zinc ion binding"/>
    <property type="evidence" value="ECO:0007669"/>
    <property type="project" value="UniProtKB-UniRule"/>
</dbReference>
<evidence type="ECO:0000259" key="16">
    <source>
        <dbReference type="PROSITE" id="PS50880"/>
    </source>
</evidence>
<keyword evidence="18" id="KW-1185">Reference proteome</keyword>
<dbReference type="SUPFAM" id="SSF57783">
    <property type="entry name" value="Zinc beta-ribbon"/>
    <property type="match status" value="1"/>
</dbReference>
<dbReference type="GO" id="GO:0006269">
    <property type="term" value="P:DNA replication, synthesis of primer"/>
    <property type="evidence" value="ECO:0007669"/>
    <property type="project" value="UniProtKB-UniRule"/>
</dbReference>
<gene>
    <name evidence="12 17" type="primary">dnaG</name>
    <name evidence="17" type="ORF">GCM10007053_18300</name>
</gene>
<comment type="cofactor">
    <cofactor evidence="12 13 14">
        <name>Zn(2+)</name>
        <dbReference type="ChEBI" id="CHEBI:29105"/>
    </cofactor>
    <text evidence="12 13 14">Binds 1 zinc ion per monomer.</text>
</comment>
<dbReference type="NCBIfam" id="TIGR01391">
    <property type="entry name" value="dnaG"/>
    <property type="match status" value="1"/>
</dbReference>
<dbReference type="RefSeq" id="WP_189477502.1">
    <property type="nucleotide sequence ID" value="NZ_BMYM01000002.1"/>
</dbReference>
<keyword evidence="8 12" id="KW-0862">Zinc</keyword>
<dbReference type="Gene3D" id="3.90.580.10">
    <property type="entry name" value="Zinc finger, CHC2-type domain"/>
    <property type="match status" value="1"/>
</dbReference>
<dbReference type="AlphaFoldDB" id="A0A918XIE1"/>
<proteinExistence type="inferred from homology"/>
<keyword evidence="1 12" id="KW-0240">DNA-directed RNA polymerase</keyword>
<dbReference type="Pfam" id="PF01807">
    <property type="entry name" value="Zn_ribbon_DnaG"/>
    <property type="match status" value="1"/>
</dbReference>
<dbReference type="Gene3D" id="1.20.50.20">
    <property type="entry name" value="DnaG, RNA polymerase domain, helical bundle"/>
    <property type="match status" value="1"/>
</dbReference>
<comment type="subunit">
    <text evidence="12">Monomer. Interacts with DnaB.</text>
</comment>
<dbReference type="InterPro" id="IPR013173">
    <property type="entry name" value="DNA_primase_DnaG_DnaB-bd_dom"/>
</dbReference>
<dbReference type="Proteomes" id="UP000644693">
    <property type="component" value="Unassembled WGS sequence"/>
</dbReference>
<keyword evidence="2 12" id="KW-0639">Primosome</keyword>
<dbReference type="Pfam" id="PF08278">
    <property type="entry name" value="DnaG_DnaB_bind"/>
    <property type="match status" value="1"/>
</dbReference>
<keyword evidence="10 12" id="KW-0238">DNA-binding</keyword>
<dbReference type="InterPro" id="IPR036977">
    <property type="entry name" value="DNA_primase_Znf_CHC2"/>
</dbReference>
<dbReference type="InterPro" id="IPR002694">
    <property type="entry name" value="Znf_CHC2"/>
</dbReference>
<dbReference type="Pfam" id="PF13155">
    <property type="entry name" value="Toprim_2"/>
    <property type="match status" value="1"/>
</dbReference>
<evidence type="ECO:0000256" key="13">
    <source>
        <dbReference type="PIRNR" id="PIRNR002811"/>
    </source>
</evidence>
<dbReference type="SMART" id="SM00493">
    <property type="entry name" value="TOPRIM"/>
    <property type="match status" value="1"/>
</dbReference>
<keyword evidence="4 12" id="KW-0548">Nucleotidyltransferase</keyword>
<evidence type="ECO:0000256" key="5">
    <source>
        <dbReference type="ARBA" id="ARBA00022705"/>
    </source>
</evidence>
<dbReference type="PANTHER" id="PTHR30313">
    <property type="entry name" value="DNA PRIMASE"/>
    <property type="match status" value="1"/>
</dbReference>
<feature type="region of interest" description="Disordered" evidence="15">
    <location>
        <begin position="432"/>
        <end position="465"/>
    </location>
</feature>
<evidence type="ECO:0000256" key="14">
    <source>
        <dbReference type="PIRSR" id="PIRSR002811-1"/>
    </source>
</evidence>
<evidence type="ECO:0000313" key="18">
    <source>
        <dbReference type="Proteomes" id="UP000644693"/>
    </source>
</evidence>
<evidence type="ECO:0000256" key="11">
    <source>
        <dbReference type="ARBA" id="ARBA00023163"/>
    </source>
</evidence>
<evidence type="ECO:0000256" key="10">
    <source>
        <dbReference type="ARBA" id="ARBA00023125"/>
    </source>
</evidence>
<comment type="caution">
    <text evidence="17">The sequence shown here is derived from an EMBL/GenBank/DDBJ whole genome shotgun (WGS) entry which is preliminary data.</text>
</comment>
<reference evidence="17" key="1">
    <citation type="journal article" date="2014" name="Int. J. Syst. Evol. Microbiol.">
        <title>Complete genome sequence of Corynebacterium casei LMG S-19264T (=DSM 44701T), isolated from a smear-ripened cheese.</title>
        <authorList>
            <consortium name="US DOE Joint Genome Institute (JGI-PGF)"/>
            <person name="Walter F."/>
            <person name="Albersmeier A."/>
            <person name="Kalinowski J."/>
            <person name="Ruckert C."/>
        </authorList>
    </citation>
    <scope>NUCLEOTIDE SEQUENCE</scope>
    <source>
        <strain evidence="17">KCTC 23430</strain>
    </source>
</reference>
<dbReference type="FunFam" id="3.90.980.10:FF:000001">
    <property type="entry name" value="DNA primase"/>
    <property type="match status" value="1"/>
</dbReference>
<dbReference type="GO" id="GO:0005737">
    <property type="term" value="C:cytoplasm"/>
    <property type="evidence" value="ECO:0007669"/>
    <property type="project" value="TreeGrafter"/>
</dbReference>
<evidence type="ECO:0000313" key="17">
    <source>
        <dbReference type="EMBL" id="GHD33671.1"/>
    </source>
</evidence>
<dbReference type="Gene3D" id="3.40.1360.10">
    <property type="match status" value="1"/>
</dbReference>
<evidence type="ECO:0000256" key="7">
    <source>
        <dbReference type="ARBA" id="ARBA00022771"/>
    </source>
</evidence>
<dbReference type="PROSITE" id="PS50880">
    <property type="entry name" value="TOPRIM"/>
    <property type="match status" value="1"/>
</dbReference>
<comment type="catalytic activity">
    <reaction evidence="12">
        <text>ssDNA + n NTP = ssDNA/pppN(pN)n-1 hybrid + (n-1) diphosphate.</text>
        <dbReference type="EC" id="2.7.7.101"/>
    </reaction>
</comment>
<dbReference type="InterPro" id="IPR016136">
    <property type="entry name" value="DNA_helicase_N/primase_C"/>
</dbReference>
<evidence type="ECO:0000256" key="3">
    <source>
        <dbReference type="ARBA" id="ARBA00022679"/>
    </source>
</evidence>
<name>A0A918XIE1_9GAMM</name>
<evidence type="ECO:0000256" key="15">
    <source>
        <dbReference type="SAM" id="MobiDB-lite"/>
    </source>
</evidence>
<sequence length="640" mass="71504">MAGRIPQKFLDDLLDRVDIVEVVDRRVKLKKAGKNYSACCPFHDEKTPSFTVNGDKQFFYCFGCGAGGNALGFIMDYENVDFPQAVETLASSVGMEVPREPSRPGERPAAPQESNKPLYVLMEQAASFYKQQLRQHASRDRAVAYLKGRGLTGVIAKTFDLGLAPPGWDNLIKALGTDAPSRSNLLKAGMVVENESGRTYDRFRDRIVFPIRDQRGRVIAFGGRVLGDDKPKYLNSPETDIFHKGRELYGLYQARQAHRKLDRVLVVEGYMDVIALAQHGITYATATLGTATSETHLQRLYRHCPEVVFCFDGDEAGRKAAFRALESALPCMEDGRQAKFLFLPDGEDPDTLVRQTGKDRFEGLIDAAQPLEAFLFDIMGRDIDTSSLDGRARYSKAVLPYLRKLPQGVYRELMFRDLAERTGLELNSLMQLEAPEPPPAPPPAPERYESHGASTPDSTLPDEYYTHSAKMDSGQAIDEGPKQRRPLRSLGVEYANIAQGAIALLLHKPTIARQVEHEALDDIEGEDVGLLREVLQLLHLRPESNTAMLLGHWYGTEHGELLNRLAGQERLIPTEGIEQQFVDTVAVLAQLPQRSKIEAQVDKLKRADYAQMSQSDKQQLRELLQQKAQLDAARKPGRSK</sequence>
<dbReference type="Pfam" id="PF10410">
    <property type="entry name" value="DnaB_bind"/>
    <property type="match status" value="1"/>
</dbReference>
<comment type="domain">
    <text evidence="12">Contains an N-terminal zinc-binding domain, a central core domain that contains the primase activity, and a C-terminal DnaB-binding domain.</text>
</comment>
<dbReference type="InterPro" id="IPR019475">
    <property type="entry name" value="DNA_primase_DnaB-bd"/>
</dbReference>
<dbReference type="FunFam" id="3.40.1360.10:FF:000002">
    <property type="entry name" value="DNA primase"/>
    <property type="match status" value="1"/>
</dbReference>
<comment type="function">
    <text evidence="12 13">RNA polymerase that catalyzes the synthesis of short RNA molecules used as primers for DNA polymerase during DNA replication.</text>
</comment>
<feature type="compositionally biased region" description="Pro residues" evidence="15">
    <location>
        <begin position="435"/>
        <end position="445"/>
    </location>
</feature>
<evidence type="ECO:0000256" key="8">
    <source>
        <dbReference type="ARBA" id="ARBA00022833"/>
    </source>
</evidence>
<dbReference type="Gene3D" id="1.10.860.10">
    <property type="entry name" value="DNAb Helicase, Chain A"/>
    <property type="match status" value="1"/>
</dbReference>
<dbReference type="GO" id="GO:1990077">
    <property type="term" value="C:primosome complex"/>
    <property type="evidence" value="ECO:0007669"/>
    <property type="project" value="UniProtKB-KW"/>
</dbReference>
<keyword evidence="11 12" id="KW-0804">Transcription</keyword>
<dbReference type="SUPFAM" id="SSF56731">
    <property type="entry name" value="DNA primase core"/>
    <property type="match status" value="1"/>
</dbReference>
<dbReference type="PANTHER" id="PTHR30313:SF2">
    <property type="entry name" value="DNA PRIMASE"/>
    <property type="match status" value="1"/>
</dbReference>
<evidence type="ECO:0000256" key="2">
    <source>
        <dbReference type="ARBA" id="ARBA00022515"/>
    </source>
</evidence>
<dbReference type="CDD" id="cd03364">
    <property type="entry name" value="TOPRIM_DnaG_primases"/>
    <property type="match status" value="1"/>
</dbReference>
<dbReference type="Gene3D" id="3.90.980.10">
    <property type="entry name" value="DNA primase, catalytic core, N-terminal domain"/>
    <property type="match status" value="1"/>
</dbReference>
<dbReference type="InterPro" id="IPR006295">
    <property type="entry name" value="DNA_primase_DnaG"/>
</dbReference>
<dbReference type="InterPro" id="IPR050219">
    <property type="entry name" value="DnaG_primase"/>
</dbReference>
<dbReference type="InterPro" id="IPR013264">
    <property type="entry name" value="DNAG_N"/>
</dbReference>
<feature type="zinc finger region" description="CHC2-type" evidence="12 14">
    <location>
        <begin position="40"/>
        <end position="64"/>
    </location>
</feature>
<keyword evidence="7 12" id="KW-0863">Zinc-finger</keyword>
<reference evidence="17" key="2">
    <citation type="submission" date="2020-09" db="EMBL/GenBank/DDBJ databases">
        <authorList>
            <person name="Sun Q."/>
            <person name="Kim S."/>
        </authorList>
    </citation>
    <scope>NUCLEOTIDE SEQUENCE</scope>
    <source>
        <strain evidence="17">KCTC 23430</strain>
    </source>
</reference>
<dbReference type="InterPro" id="IPR030846">
    <property type="entry name" value="DnaG_bac"/>
</dbReference>
<dbReference type="GO" id="GO:0003899">
    <property type="term" value="F:DNA-directed RNA polymerase activity"/>
    <property type="evidence" value="ECO:0007669"/>
    <property type="project" value="UniProtKB-UniRule"/>
</dbReference>
<organism evidence="17 18">
    <name type="scientific">Parahalioglobus pacificus</name>
    <dbReference type="NCBI Taxonomy" id="930806"/>
    <lineage>
        <taxon>Bacteria</taxon>
        <taxon>Pseudomonadati</taxon>
        <taxon>Pseudomonadota</taxon>
        <taxon>Gammaproteobacteria</taxon>
        <taxon>Cellvibrionales</taxon>
        <taxon>Halieaceae</taxon>
        <taxon>Parahalioglobus</taxon>
    </lineage>
</organism>
<keyword evidence="9" id="KW-0460">Magnesium</keyword>
<dbReference type="InterPro" id="IPR037068">
    <property type="entry name" value="DNA_primase_core_N_sf"/>
</dbReference>
<dbReference type="EMBL" id="BMYM01000002">
    <property type="protein sequence ID" value="GHD33671.1"/>
    <property type="molecule type" value="Genomic_DNA"/>
</dbReference>
<keyword evidence="6 12" id="KW-0479">Metal-binding</keyword>
<keyword evidence="5 12" id="KW-0235">DNA replication</keyword>
<dbReference type="SMART" id="SM00400">
    <property type="entry name" value="ZnF_CHCC"/>
    <property type="match status" value="1"/>
</dbReference>
<evidence type="ECO:0000256" key="9">
    <source>
        <dbReference type="ARBA" id="ARBA00022842"/>
    </source>
</evidence>
<dbReference type="SMART" id="SM00766">
    <property type="entry name" value="DnaG_DnaB_bind"/>
    <property type="match status" value="1"/>
</dbReference>
<accession>A0A918XIE1</accession>
<comment type="similarity">
    <text evidence="12 13">Belongs to the DnaG primase family.</text>
</comment>
<dbReference type="EC" id="2.7.7.101" evidence="12"/>
<evidence type="ECO:0000256" key="1">
    <source>
        <dbReference type="ARBA" id="ARBA00022478"/>
    </source>
</evidence>
<evidence type="ECO:0000256" key="12">
    <source>
        <dbReference type="HAMAP-Rule" id="MF_00974"/>
    </source>
</evidence>
<feature type="compositionally biased region" description="Basic and acidic residues" evidence="15">
    <location>
        <begin position="97"/>
        <end position="106"/>
    </location>
</feature>
<evidence type="ECO:0000256" key="4">
    <source>
        <dbReference type="ARBA" id="ARBA00022695"/>
    </source>
</evidence>